<organism evidence="1 2">
    <name type="scientific">Clostridium butyricum</name>
    <dbReference type="NCBI Taxonomy" id="1492"/>
    <lineage>
        <taxon>Bacteria</taxon>
        <taxon>Bacillati</taxon>
        <taxon>Bacillota</taxon>
        <taxon>Clostridia</taxon>
        <taxon>Eubacteriales</taxon>
        <taxon>Clostridiaceae</taxon>
        <taxon>Clostridium</taxon>
    </lineage>
</organism>
<accession>A0A2S7F5M1</accession>
<dbReference type="Proteomes" id="UP000238081">
    <property type="component" value="Unassembled WGS sequence"/>
</dbReference>
<comment type="caution">
    <text evidence="1">The sequence shown here is derived from an EMBL/GenBank/DDBJ whole genome shotgun (WGS) entry which is preliminary data.</text>
</comment>
<name>A0A2S7F5M1_CLOBU</name>
<dbReference type="EMBL" id="LRDH01000159">
    <property type="protein sequence ID" value="PPV12147.1"/>
    <property type="molecule type" value="Genomic_DNA"/>
</dbReference>
<dbReference type="AlphaFoldDB" id="A0A2S7F5M1"/>
<gene>
    <name evidence="1" type="ORF">AWN73_19720</name>
</gene>
<dbReference type="RefSeq" id="WP_104675696.1">
    <property type="nucleotide sequence ID" value="NZ_LRDH01000159.1"/>
</dbReference>
<protein>
    <submittedName>
        <fullName evidence="1">Uncharacterized protein</fullName>
    </submittedName>
</protein>
<evidence type="ECO:0000313" key="2">
    <source>
        <dbReference type="Proteomes" id="UP000238081"/>
    </source>
</evidence>
<sequence>MNIEKEEGLNQYSFFLIHDYIQILYIMIIDNIPNFIQRIIKNSEDDFYVPVHGCSYADTQAIYTGMQVILEM</sequence>
<proteinExistence type="predicted"/>
<evidence type="ECO:0000313" key="1">
    <source>
        <dbReference type="EMBL" id="PPV12147.1"/>
    </source>
</evidence>
<reference evidence="1 2" key="1">
    <citation type="submission" date="2016-01" db="EMBL/GenBank/DDBJ databases">
        <title>Characterization of the Clostridium difficile lineages that are prevalent in Hong Kong and China.</title>
        <authorList>
            <person name="Kwok J.S.-L."/>
            <person name="Lam W.-Y."/>
            <person name="Ip M."/>
            <person name="Chan T.-F."/>
            <person name="Hawkey P.M."/>
            <person name="Tsui S.K.-W."/>
        </authorList>
    </citation>
    <scope>NUCLEOTIDE SEQUENCE [LARGE SCALE GENOMIC DNA]</scope>
    <source>
        <strain evidence="1 2">300064</strain>
    </source>
</reference>